<evidence type="ECO:0000256" key="3">
    <source>
        <dbReference type="SAM" id="Coils"/>
    </source>
</evidence>
<dbReference type="Pfam" id="PF25597">
    <property type="entry name" value="SH3_retrovirus"/>
    <property type="match status" value="1"/>
</dbReference>
<dbReference type="InterPro" id="IPR013103">
    <property type="entry name" value="RVT_2"/>
</dbReference>
<dbReference type="GO" id="GO:0046872">
    <property type="term" value="F:metal ion binding"/>
    <property type="evidence" value="ECO:0007669"/>
    <property type="project" value="UniProtKB-KW"/>
</dbReference>
<dbReference type="InterPro" id="IPR012337">
    <property type="entry name" value="RNaseH-like_sf"/>
</dbReference>
<name>A0A6L2J671_TANCI</name>
<dbReference type="SUPFAM" id="SSF53098">
    <property type="entry name" value="Ribonuclease H-like"/>
    <property type="match status" value="1"/>
</dbReference>
<comment type="caution">
    <text evidence="7">The sequence shown here is derived from an EMBL/GenBank/DDBJ whole genome shotgun (WGS) entry which is preliminary data.</text>
</comment>
<dbReference type="InterPro" id="IPR057670">
    <property type="entry name" value="SH3_retrovirus"/>
</dbReference>
<feature type="region of interest" description="Disordered" evidence="4">
    <location>
        <begin position="186"/>
        <end position="212"/>
    </location>
</feature>
<keyword evidence="3" id="KW-0175">Coiled coil</keyword>
<evidence type="ECO:0000256" key="2">
    <source>
        <dbReference type="ARBA" id="ARBA00022801"/>
    </source>
</evidence>
<keyword evidence="2" id="KW-0378">Hydrolase</keyword>
<evidence type="ECO:0000256" key="1">
    <source>
        <dbReference type="ARBA" id="ARBA00022723"/>
    </source>
</evidence>
<feature type="domain" description="Retroviral polymerase SH3-like" evidence="6">
    <location>
        <begin position="909"/>
        <end position="964"/>
    </location>
</feature>
<sequence>MAAGLRDRPPMLATGRYPQWRSRFLRYIDTRPNGDALRKCILSGPYKPKTVLVQVVAATNDSLAIPKHTTVETPMNMSPENKAHFQAEKEAIHLILTGIGDEIYSTVDACQTTQEMWEATKGYNKVNPSIFKIYKGKEIAKPITPLSETASEENSDPKQAQRDKDMQKNLVLIENYFKKIYKTTNNNLRTSSNSRNTNLDTTPRYKNDNQSGQFENKRTVNVAGARKNELEAHYSYMANIQEVPTANLGTDSGPLEQIQKQLKKANTTLAQELKECKTILVETSKTLREFNSIRDNCLVALQNKQTGFEKYKSFNNRTIDYHKLKRKLNEALGQLSQKDIEIKEGLKNKAYEISVVKEKHDELIKQSLLTKLHYEGLVKHKTNVITDLKLREEHDIDKMLSMEKQLKFINEIVYKRSQSIQTLHMMAPKVPTYNGRPTFTYPRYLKQAQSEIPCLYAFPYDQSTHANRLIPDGEETLALERESRLKLNKDLVHLYDYTTLNSLYEIFKPPTQEFEIQSISCLTAQDMEILIQTCLIPLAIKTQNDSFLFVHELKQEMHADLKYVDSLEKEIDELESNKGEFLKIYDMILQEKKYSISLEIALQKCKEQIKNDTVWNEKDLNVFRKEREQYIKIQDLKAQLHDKDIAISKLKKLIKKGKEKSVETKFDKPSVVRQPNAQRIPKPSVLVKPAPFSNSLERRYFPKKKSVPKTNVSEGLSKPVTAQTLPQTVRQAVSNTNVFKPGLYRIDNRTKKPNVVPISTRKPKGHANKSVATPHKKKVASKPTNQKPQSYFRKLYEKTSKTWKWKPTCFVRDLQGNDLLIEEGIEHPTSTARTPEQNDVVEIGNRTLVEAARTMLSALKLPLFFWVESIATACYTQNLSIIILTHDKTAYHIINDRKPSIKHLYIFGCICYITRDGKNLDKMKEKRDMCILVGYSTQSKGYRVYNKRTKMIVESIHIRFDEIKGVSETSVANDTLGLVPQRQKTSDYDNSDPVLQLHNVSSLADAHEEGIDFEKSFAPVVRLEAVRFFIAYAAHKSFSIYQMNVKTAFLNGPLKEEVYVAQPDGFVDPDHPEKVYRLRKALYGLKQAPFSGLQIHQPPRAIFINQTKYALEILHKRGMEKGQSIGTPMATKPKLDADLSGNPGSSFGLTAFSNVDHAGCIDSCKSTSRGIQFLGDKLDSWMSKKHNCTAMSSAKAEYVALSASYAQVMKVFLQRKLIRTTRISTILGLEMLLQDIQSFEFKEKESVRIILRYDGDECDKRRMPTKIELTLEQSQQGVSNDVLSQEINKKNSLGHIPLQTLVEHHQVHKLLTRVLRIILEILPEHLSGTYVFTVKIDVLLEPISNKLLIGVVFILYNGKPEVNATELKVNDSDSSFIANCLISRLDDGVAASFQQSQIHHHMLMHKLQRHTKHQDSRIKKAQTQRQKLPQTLTNKIFLQDIMSIKEDC</sequence>
<feature type="compositionally biased region" description="Basic and acidic residues" evidence="4">
    <location>
        <begin position="155"/>
        <end position="166"/>
    </location>
</feature>
<dbReference type="PANTHER" id="PTHR42648:SF18">
    <property type="entry name" value="RETROTRANSPOSON, UNCLASSIFIED-LIKE PROTEIN"/>
    <property type="match status" value="1"/>
</dbReference>
<feature type="domain" description="Reverse transcriptase Ty1/copia-type" evidence="5">
    <location>
        <begin position="1009"/>
        <end position="1090"/>
    </location>
</feature>
<dbReference type="Pfam" id="PF07727">
    <property type="entry name" value="RVT_2"/>
    <property type="match status" value="1"/>
</dbReference>
<gene>
    <name evidence="7" type="ORF">Tci_004314</name>
</gene>
<evidence type="ECO:0000256" key="4">
    <source>
        <dbReference type="SAM" id="MobiDB-lite"/>
    </source>
</evidence>
<dbReference type="EMBL" id="BKCJ010000343">
    <property type="protein sequence ID" value="GEU32336.1"/>
    <property type="molecule type" value="Genomic_DNA"/>
</dbReference>
<dbReference type="Gene3D" id="3.30.420.10">
    <property type="entry name" value="Ribonuclease H-like superfamily/Ribonuclease H"/>
    <property type="match status" value="1"/>
</dbReference>
<reference evidence="7" key="1">
    <citation type="journal article" date="2019" name="Sci. Rep.">
        <title>Draft genome of Tanacetum cinerariifolium, the natural source of mosquito coil.</title>
        <authorList>
            <person name="Yamashiro T."/>
            <person name="Shiraishi A."/>
            <person name="Satake H."/>
            <person name="Nakayama K."/>
        </authorList>
    </citation>
    <scope>NUCLEOTIDE SEQUENCE</scope>
</reference>
<evidence type="ECO:0000259" key="5">
    <source>
        <dbReference type="Pfam" id="PF07727"/>
    </source>
</evidence>
<feature type="compositionally biased region" description="Low complexity" evidence="4">
    <location>
        <begin position="186"/>
        <end position="202"/>
    </location>
</feature>
<dbReference type="CDD" id="cd09272">
    <property type="entry name" value="RNase_HI_RT_Ty1"/>
    <property type="match status" value="1"/>
</dbReference>
<dbReference type="InterPro" id="IPR036397">
    <property type="entry name" value="RNaseH_sf"/>
</dbReference>
<feature type="region of interest" description="Disordered" evidence="4">
    <location>
        <begin position="145"/>
        <end position="166"/>
    </location>
</feature>
<dbReference type="GO" id="GO:0003676">
    <property type="term" value="F:nucleic acid binding"/>
    <property type="evidence" value="ECO:0007669"/>
    <property type="project" value="InterPro"/>
</dbReference>
<dbReference type="GO" id="GO:0016787">
    <property type="term" value="F:hydrolase activity"/>
    <property type="evidence" value="ECO:0007669"/>
    <property type="project" value="UniProtKB-KW"/>
</dbReference>
<proteinExistence type="predicted"/>
<keyword evidence="1" id="KW-0479">Metal-binding</keyword>
<evidence type="ECO:0000259" key="6">
    <source>
        <dbReference type="Pfam" id="PF25597"/>
    </source>
</evidence>
<feature type="region of interest" description="Disordered" evidence="4">
    <location>
        <begin position="754"/>
        <end position="786"/>
    </location>
</feature>
<organism evidence="7">
    <name type="scientific">Tanacetum cinerariifolium</name>
    <name type="common">Dalmatian daisy</name>
    <name type="synonym">Chrysanthemum cinerariifolium</name>
    <dbReference type="NCBI Taxonomy" id="118510"/>
    <lineage>
        <taxon>Eukaryota</taxon>
        <taxon>Viridiplantae</taxon>
        <taxon>Streptophyta</taxon>
        <taxon>Embryophyta</taxon>
        <taxon>Tracheophyta</taxon>
        <taxon>Spermatophyta</taxon>
        <taxon>Magnoliopsida</taxon>
        <taxon>eudicotyledons</taxon>
        <taxon>Gunneridae</taxon>
        <taxon>Pentapetalae</taxon>
        <taxon>asterids</taxon>
        <taxon>campanulids</taxon>
        <taxon>Asterales</taxon>
        <taxon>Asteraceae</taxon>
        <taxon>Asteroideae</taxon>
        <taxon>Anthemideae</taxon>
        <taxon>Anthemidinae</taxon>
        <taxon>Tanacetum</taxon>
    </lineage>
</organism>
<dbReference type="PANTHER" id="PTHR42648">
    <property type="entry name" value="TRANSPOSASE, PUTATIVE-RELATED"/>
    <property type="match status" value="1"/>
</dbReference>
<protein>
    <submittedName>
        <fullName evidence="7">Copia protein</fullName>
    </submittedName>
</protein>
<dbReference type="InterPro" id="IPR039537">
    <property type="entry name" value="Retrotran_Ty1/copia-like"/>
</dbReference>
<accession>A0A6L2J671</accession>
<evidence type="ECO:0000313" key="7">
    <source>
        <dbReference type="EMBL" id="GEU32336.1"/>
    </source>
</evidence>
<feature type="coiled-coil region" evidence="3">
    <location>
        <begin position="557"/>
        <end position="584"/>
    </location>
</feature>